<dbReference type="AlphaFoldDB" id="A0A101QLB7"/>
<proteinExistence type="predicted"/>
<dbReference type="PANTHER" id="PTHR21308:SF8">
    <property type="entry name" value="PHYTANOYL-COA DIOXYGENASE FAMILY PROTEIN (AFU_ORTHOLOGUE AFUA_2G09620)"/>
    <property type="match status" value="1"/>
</dbReference>
<dbReference type="Gene3D" id="2.60.120.620">
    <property type="entry name" value="q2cbj1_9rhob like domain"/>
    <property type="match status" value="1"/>
</dbReference>
<dbReference type="EMBL" id="LMWP01000005">
    <property type="protein sequence ID" value="KUN31920.1"/>
    <property type="molecule type" value="Genomic_DNA"/>
</dbReference>
<sequence length="388" mass="41746">MSVAAVPGPAWLSEQDCDLGAFRALVERTTDAAGYPHAASVVENVLVYEGERLRTAGDRSALRAELVRALAEGPGIVVVRGAFPEPDVVDRVTAVFEALIAEQRAAGATAGDHFAAPGANDRVWNALEKTALYDAEAFADYYANDVLALLATAWLGPGYQVTSQVNVVNPGGAGQTAHRDYHLGFLSNAVAAAYPAHVHRLSPVLTLQGAVAHCAMPVESGPTLYLPYSQLYEPGYLAWRLPEFQEYFAAHHVRLPLAKGDAAFFNPALFHAAGTNRTADVRRTANLLQISSAFGRAMETVDREAVSNAVFPVLLRRKAAGASEEWLENVIAASAEGYPFPTNLDSDPPVAGLAPPAQADLVRRALRETWQPERLREELRAAAERRES</sequence>
<keyword evidence="1" id="KW-0560">Oxidoreductase</keyword>
<reference evidence="1 2" key="1">
    <citation type="submission" date="2015-10" db="EMBL/GenBank/DDBJ databases">
        <title>Draft genome sequence of Streptomyces corchorusii DSM 40340, type strain for the species Streptomyces corchorusii.</title>
        <authorList>
            <person name="Ruckert C."/>
            <person name="Winkler A."/>
            <person name="Kalinowski J."/>
            <person name="Kampfer P."/>
            <person name="Glaeser S."/>
        </authorList>
    </citation>
    <scope>NUCLEOTIDE SEQUENCE [LARGE SCALE GENOMIC DNA]</scope>
    <source>
        <strain evidence="1 2">DSM 40340</strain>
    </source>
</reference>
<dbReference type="GO" id="GO:0001561">
    <property type="term" value="P:fatty acid alpha-oxidation"/>
    <property type="evidence" value="ECO:0007669"/>
    <property type="project" value="InterPro"/>
</dbReference>
<organism evidence="1 2">
    <name type="scientific">Streptomyces corchorusii</name>
    <name type="common">Streptomyces chibaensis</name>
    <dbReference type="NCBI Taxonomy" id="1903"/>
    <lineage>
        <taxon>Bacteria</taxon>
        <taxon>Bacillati</taxon>
        <taxon>Actinomycetota</taxon>
        <taxon>Actinomycetes</taxon>
        <taxon>Kitasatosporales</taxon>
        <taxon>Streptomycetaceae</taxon>
        <taxon>Streptomyces</taxon>
    </lineage>
</organism>
<dbReference type="GO" id="GO:0048244">
    <property type="term" value="F:phytanoyl-CoA dioxygenase activity"/>
    <property type="evidence" value="ECO:0007669"/>
    <property type="project" value="InterPro"/>
</dbReference>
<evidence type="ECO:0000313" key="1">
    <source>
        <dbReference type="EMBL" id="KUN31920.1"/>
    </source>
</evidence>
<accession>A0A101QLB7</accession>
<gene>
    <name evidence="1" type="ORF">AQJ11_07035</name>
</gene>
<protein>
    <submittedName>
        <fullName evidence="1">Phytanoyl-CoA dioxygenase</fullName>
    </submittedName>
</protein>
<name>A0A101QLB7_STRCK</name>
<keyword evidence="1" id="KW-0223">Dioxygenase</keyword>
<dbReference type="PANTHER" id="PTHR21308">
    <property type="entry name" value="PHYTANOYL-COA ALPHA-HYDROXYLASE"/>
    <property type="match status" value="1"/>
</dbReference>
<dbReference type="SUPFAM" id="SSF51197">
    <property type="entry name" value="Clavaminate synthase-like"/>
    <property type="match status" value="1"/>
</dbReference>
<dbReference type="Pfam" id="PF05721">
    <property type="entry name" value="PhyH"/>
    <property type="match status" value="1"/>
</dbReference>
<dbReference type="InterPro" id="IPR047128">
    <property type="entry name" value="PhyH"/>
</dbReference>
<keyword evidence="2" id="KW-1185">Reference proteome</keyword>
<dbReference type="Proteomes" id="UP000053398">
    <property type="component" value="Unassembled WGS sequence"/>
</dbReference>
<dbReference type="InterPro" id="IPR008775">
    <property type="entry name" value="Phytyl_CoA_dOase-like"/>
</dbReference>
<evidence type="ECO:0000313" key="2">
    <source>
        <dbReference type="Proteomes" id="UP000053398"/>
    </source>
</evidence>
<comment type="caution">
    <text evidence="1">The sequence shown here is derived from an EMBL/GenBank/DDBJ whole genome shotgun (WGS) entry which is preliminary data.</text>
</comment>
<dbReference type="RefSeq" id="WP_059262229.1">
    <property type="nucleotide sequence ID" value="NZ_KQ948352.1"/>
</dbReference>